<accession>A0A6G1KGP3</accession>
<sequence>MTTGRLDISIAMSIGVFLVGDEAEWSPRVSAPSGFLHQRYFGETIEKTWCVVQIFAASPPPPTRSCSCRGIDEVVHVIPVHHGRRNDSIILVAVTKSLYVIVGALHRVEDWDSIMVATFKLSKPFSSPRQCPVSGADSTQVQPVPTFTARGRYINFQEQQEQQGRDEDGNGGPLSPFTNTMTPKEETYQDGWRTDLSGGLSLLLACPAQALPGSGCKSKPPWAMTGSRLPFVGSPRNPPEIIADRAVFWMKPNALSTCYGIVHPRPCARAPAHKGLVKLDMGMERGLSSRHSLLTASPLPVFVHHSEPNRDHTSYIEPIIAPLEPRARSLP</sequence>
<dbReference type="AlphaFoldDB" id="A0A6G1KGP3"/>
<gene>
    <name evidence="2" type="ORF">K504DRAFT_453591</name>
</gene>
<feature type="region of interest" description="Disordered" evidence="1">
    <location>
        <begin position="159"/>
        <end position="184"/>
    </location>
</feature>
<protein>
    <submittedName>
        <fullName evidence="2">Uncharacterized protein</fullName>
    </submittedName>
</protein>
<evidence type="ECO:0000313" key="3">
    <source>
        <dbReference type="Proteomes" id="UP000799428"/>
    </source>
</evidence>
<keyword evidence="3" id="KW-1185">Reference proteome</keyword>
<evidence type="ECO:0000313" key="2">
    <source>
        <dbReference type="EMBL" id="KAF2711803.1"/>
    </source>
</evidence>
<name>A0A6G1KGP3_9PLEO</name>
<dbReference type="Proteomes" id="UP000799428">
    <property type="component" value="Unassembled WGS sequence"/>
</dbReference>
<reference evidence="2" key="1">
    <citation type="journal article" date="2020" name="Stud. Mycol.">
        <title>101 Dothideomycetes genomes: a test case for predicting lifestyles and emergence of pathogens.</title>
        <authorList>
            <person name="Haridas S."/>
            <person name="Albert R."/>
            <person name="Binder M."/>
            <person name="Bloem J."/>
            <person name="Labutti K."/>
            <person name="Salamov A."/>
            <person name="Andreopoulos B."/>
            <person name="Baker S."/>
            <person name="Barry K."/>
            <person name="Bills G."/>
            <person name="Bluhm B."/>
            <person name="Cannon C."/>
            <person name="Castanera R."/>
            <person name="Culley D."/>
            <person name="Daum C."/>
            <person name="Ezra D."/>
            <person name="Gonzalez J."/>
            <person name="Henrissat B."/>
            <person name="Kuo A."/>
            <person name="Liang C."/>
            <person name="Lipzen A."/>
            <person name="Lutzoni F."/>
            <person name="Magnuson J."/>
            <person name="Mondo S."/>
            <person name="Nolan M."/>
            <person name="Ohm R."/>
            <person name="Pangilinan J."/>
            <person name="Park H.-J."/>
            <person name="Ramirez L."/>
            <person name="Alfaro M."/>
            <person name="Sun H."/>
            <person name="Tritt A."/>
            <person name="Yoshinaga Y."/>
            <person name="Zwiers L.-H."/>
            <person name="Turgeon B."/>
            <person name="Goodwin S."/>
            <person name="Spatafora J."/>
            <person name="Crous P."/>
            <person name="Grigoriev I."/>
        </authorList>
    </citation>
    <scope>NUCLEOTIDE SEQUENCE</scope>
    <source>
        <strain evidence="2">CBS 279.74</strain>
    </source>
</reference>
<proteinExistence type="predicted"/>
<organism evidence="2 3">
    <name type="scientific">Pleomassaria siparia CBS 279.74</name>
    <dbReference type="NCBI Taxonomy" id="1314801"/>
    <lineage>
        <taxon>Eukaryota</taxon>
        <taxon>Fungi</taxon>
        <taxon>Dikarya</taxon>
        <taxon>Ascomycota</taxon>
        <taxon>Pezizomycotina</taxon>
        <taxon>Dothideomycetes</taxon>
        <taxon>Pleosporomycetidae</taxon>
        <taxon>Pleosporales</taxon>
        <taxon>Pleomassariaceae</taxon>
        <taxon>Pleomassaria</taxon>
    </lineage>
</organism>
<evidence type="ECO:0000256" key="1">
    <source>
        <dbReference type="SAM" id="MobiDB-lite"/>
    </source>
</evidence>
<dbReference type="EMBL" id="MU005767">
    <property type="protein sequence ID" value="KAF2711803.1"/>
    <property type="molecule type" value="Genomic_DNA"/>
</dbReference>